<dbReference type="SUPFAM" id="SSF53474">
    <property type="entry name" value="alpha/beta-Hydrolases"/>
    <property type="match status" value="1"/>
</dbReference>
<accession>A0A163FI09</accession>
<dbReference type="Proteomes" id="UP000076837">
    <property type="component" value="Unassembled WGS sequence"/>
</dbReference>
<organism evidence="1 2">
    <name type="scientific">Didymella rabiei</name>
    <name type="common">Chickpea ascochyta blight fungus</name>
    <name type="synonym">Mycosphaerella rabiei</name>
    <dbReference type="NCBI Taxonomy" id="5454"/>
    <lineage>
        <taxon>Eukaryota</taxon>
        <taxon>Fungi</taxon>
        <taxon>Dikarya</taxon>
        <taxon>Ascomycota</taxon>
        <taxon>Pezizomycotina</taxon>
        <taxon>Dothideomycetes</taxon>
        <taxon>Pleosporomycetidae</taxon>
        <taxon>Pleosporales</taxon>
        <taxon>Pleosporineae</taxon>
        <taxon>Didymellaceae</taxon>
        <taxon>Ascochyta</taxon>
    </lineage>
</organism>
<reference evidence="1 2" key="1">
    <citation type="journal article" date="2016" name="Sci. Rep.">
        <title>Draft genome sequencing and secretome analysis of fungal phytopathogen Ascochyta rabiei provides insight into the necrotrophic effector repertoire.</title>
        <authorList>
            <person name="Verma S."/>
            <person name="Gazara R.K."/>
            <person name="Nizam S."/>
            <person name="Parween S."/>
            <person name="Chattopadhyay D."/>
            <person name="Verma P.K."/>
        </authorList>
    </citation>
    <scope>NUCLEOTIDE SEQUENCE [LARGE SCALE GENOMIC DNA]</scope>
    <source>
        <strain evidence="1 2">ArDII</strain>
    </source>
</reference>
<dbReference type="PANTHER" id="PTHR17630:SF55">
    <property type="entry name" value="DIENELACTONE HYDROLASE FAMILY PROTEIN (AFU_ORTHOLOGUE AFUA_1G01900)"/>
    <property type="match status" value="1"/>
</dbReference>
<evidence type="ECO:0000313" key="2">
    <source>
        <dbReference type="Proteomes" id="UP000076837"/>
    </source>
</evidence>
<dbReference type="PANTHER" id="PTHR17630">
    <property type="entry name" value="DIENELACTONE HYDROLASE"/>
    <property type="match status" value="1"/>
</dbReference>
<gene>
    <name evidence="1" type="ORF">ST47_g4479</name>
</gene>
<dbReference type="Gene3D" id="3.40.50.1820">
    <property type="entry name" value="alpha/beta hydrolase"/>
    <property type="match status" value="1"/>
</dbReference>
<evidence type="ECO:0000313" key="1">
    <source>
        <dbReference type="EMBL" id="KZM24378.1"/>
    </source>
</evidence>
<dbReference type="AlphaFoldDB" id="A0A163FI09"/>
<comment type="caution">
    <text evidence="1">The sequence shown here is derived from an EMBL/GenBank/DDBJ whole genome shotgun (WGS) entry which is preliminary data.</text>
</comment>
<keyword evidence="1" id="KW-0378">Hydrolase</keyword>
<dbReference type="InterPro" id="IPR002925">
    <property type="entry name" value="Dienelactn_hydro"/>
</dbReference>
<name>A0A163FI09_DIDRA</name>
<dbReference type="EMBL" id="JYNV01000160">
    <property type="protein sequence ID" value="KZM24378.1"/>
    <property type="molecule type" value="Genomic_DNA"/>
</dbReference>
<dbReference type="Pfam" id="PF01738">
    <property type="entry name" value="DLH"/>
    <property type="match status" value="1"/>
</dbReference>
<proteinExistence type="predicted"/>
<keyword evidence="2" id="KW-1185">Reference proteome</keyword>
<protein>
    <submittedName>
        <fullName evidence="1">Hydrolase</fullName>
    </submittedName>
</protein>
<dbReference type="OrthoDB" id="10019231at2759"/>
<sequence length="243" mass="27119">MSCDNCKTGFKWNGTASGKETTLGNTKAYVSGESKDAAILILTDIFGWTLPNIRLIADHFAKESQATVYVPDLFDGEVVDPDAMSDPEKAKTFDLMAFIGRHNKEKCWPAIKEHAQTLKKQYKKVTAIGYCFGAWACFKLGADPQLIDAISMAHPSMVEKAEIDATKVPIQILAPENDFAYTEELKQYTLEKLPQLNIPWEYIYFPGVQHGFAARGDPTDPTQKAALEKAKRDAVGFFNEYLH</sequence>
<dbReference type="InterPro" id="IPR029058">
    <property type="entry name" value="AB_hydrolase_fold"/>
</dbReference>
<dbReference type="STRING" id="5454.A0A163FI09"/>
<dbReference type="GO" id="GO:0016787">
    <property type="term" value="F:hydrolase activity"/>
    <property type="evidence" value="ECO:0007669"/>
    <property type="project" value="UniProtKB-KW"/>
</dbReference>